<sequence>MYFKNSLTLLLFIVLFTHQTEGQESILKALKSPVILKGNDSIAYRDPAILFHQNVFYLFYTLVKAEEGLIYSYTAISKSKDLIHWSPGEIITPKGQHFNFCSPGNVIRFNDEWVLSLQTYPRPGLGVNDPVTYGTSEARIYTMRSKDLKSWTEPELLKVKGLKVEQEDMGRMIDPYLVEDKDEKGKWWCFYKQNGVSMSYSYDLNNWTYCCHTSSGENVTVLTENNEYLLFHSPENGIHIKRSSNLKDWKDWGDLIVLGQDQWQWAKGRITAGTVVNLRRNPKYGKYLMFFHGSGPKTEEEGDFDKNASIGIAWSDDLINWEWPGK</sequence>
<evidence type="ECO:0008006" key="3">
    <source>
        <dbReference type="Google" id="ProtNLM"/>
    </source>
</evidence>
<dbReference type="EMBL" id="CP002955">
    <property type="protein sequence ID" value="AEL27545.1"/>
    <property type="molecule type" value="Genomic_DNA"/>
</dbReference>
<dbReference type="InterPro" id="IPR023296">
    <property type="entry name" value="Glyco_hydro_beta-prop_sf"/>
</dbReference>
<evidence type="ECO:0000313" key="1">
    <source>
        <dbReference type="EMBL" id="AEL27545.1"/>
    </source>
</evidence>
<dbReference type="AlphaFoldDB" id="G0J4B9"/>
<dbReference type="eggNOG" id="ENOG5033PB8">
    <property type="taxonomic scope" value="Bacteria"/>
</dbReference>
<dbReference type="KEGG" id="cmr:Cycma_3834"/>
<dbReference type="HOGENOM" id="CLU_851836_0_0_10"/>
<dbReference type="OrthoDB" id="9758923at2"/>
<dbReference type="SUPFAM" id="SSF75005">
    <property type="entry name" value="Arabinanase/levansucrase/invertase"/>
    <property type="match status" value="1"/>
</dbReference>
<organism evidence="1 2">
    <name type="scientific">Cyclobacterium marinum (strain ATCC 25205 / DSM 745 / LMG 13164 / NCIMB 1802)</name>
    <name type="common">Flectobacillus marinus</name>
    <dbReference type="NCBI Taxonomy" id="880070"/>
    <lineage>
        <taxon>Bacteria</taxon>
        <taxon>Pseudomonadati</taxon>
        <taxon>Bacteroidota</taxon>
        <taxon>Cytophagia</taxon>
        <taxon>Cytophagales</taxon>
        <taxon>Cyclobacteriaceae</taxon>
        <taxon>Cyclobacterium</taxon>
    </lineage>
</organism>
<dbReference type="RefSeq" id="WP_014021830.1">
    <property type="nucleotide sequence ID" value="NC_015914.1"/>
</dbReference>
<proteinExistence type="predicted"/>
<evidence type="ECO:0000313" key="2">
    <source>
        <dbReference type="Proteomes" id="UP000001635"/>
    </source>
</evidence>
<gene>
    <name evidence="1" type="ordered locus">Cycma_3834</name>
</gene>
<name>G0J4B9_CYCMS</name>
<dbReference type="Proteomes" id="UP000001635">
    <property type="component" value="Chromosome"/>
</dbReference>
<keyword evidence="2" id="KW-1185">Reference proteome</keyword>
<protein>
    <recommendedName>
        <fullName evidence="3">Glycosyl hydrolase family 32 domain protein</fullName>
    </recommendedName>
</protein>
<reference evidence="2" key="1">
    <citation type="submission" date="2011-07" db="EMBL/GenBank/DDBJ databases">
        <title>The complete genome of Cyclobacterium marinum DSM 745.</title>
        <authorList>
            <person name="Lucas S."/>
            <person name="Han J."/>
            <person name="Lapidus A."/>
            <person name="Bruce D."/>
            <person name="Goodwin L."/>
            <person name="Pitluck S."/>
            <person name="Peters L."/>
            <person name="Kyrpides N."/>
            <person name="Mavromatis K."/>
            <person name="Ivanova N."/>
            <person name="Ovchinnikova G."/>
            <person name="Chertkov O."/>
            <person name="Detter J.C."/>
            <person name="Tapia R."/>
            <person name="Han C."/>
            <person name="Land M."/>
            <person name="Hauser L."/>
            <person name="Markowitz V."/>
            <person name="Cheng J.-F."/>
            <person name="Hugenholtz P."/>
            <person name="Woyke T."/>
            <person name="Wu D."/>
            <person name="Tindall B."/>
            <person name="Schuetze A."/>
            <person name="Brambilla E."/>
            <person name="Klenk H.-P."/>
            <person name="Eisen J.A."/>
        </authorList>
    </citation>
    <scope>NUCLEOTIDE SEQUENCE [LARGE SCALE GENOMIC DNA]</scope>
    <source>
        <strain evidence="2">ATCC 25205 / DSM 745 / LMG 13164 / NCIMB 1802</strain>
    </source>
</reference>
<dbReference type="STRING" id="880070.Cycma_3834"/>
<dbReference type="Gene3D" id="2.115.10.20">
    <property type="entry name" value="Glycosyl hydrolase domain, family 43"/>
    <property type="match status" value="2"/>
</dbReference>
<accession>G0J4B9</accession>